<dbReference type="PROSITE" id="PS50158">
    <property type="entry name" value="ZF_CCHC"/>
    <property type="match status" value="1"/>
</dbReference>
<evidence type="ECO:0000313" key="6">
    <source>
        <dbReference type="RefSeq" id="XP_048133640.1"/>
    </source>
</evidence>
<feature type="compositionally biased region" description="Basic and acidic residues" evidence="2">
    <location>
        <begin position="321"/>
        <end position="334"/>
    </location>
</feature>
<dbReference type="RefSeq" id="XP_030530485.2">
    <property type="nucleotide sequence ID" value="XM_030674625.2"/>
</dbReference>
<dbReference type="Proteomes" id="UP000827889">
    <property type="component" value="Chromosome 4"/>
</dbReference>
<name>A0A8B8P6L0_9MYRT</name>
<feature type="domain" description="CCHC-type" evidence="3">
    <location>
        <begin position="38"/>
        <end position="52"/>
    </location>
</feature>
<feature type="region of interest" description="Disordered" evidence="2">
    <location>
        <begin position="189"/>
        <end position="384"/>
    </location>
</feature>
<feature type="compositionally biased region" description="Basic and acidic residues" evidence="2">
    <location>
        <begin position="292"/>
        <end position="309"/>
    </location>
</feature>
<reference evidence="5 6" key="1">
    <citation type="submission" date="2025-05" db="UniProtKB">
        <authorList>
            <consortium name="RefSeq"/>
        </authorList>
    </citation>
    <scope>IDENTIFICATION</scope>
    <source>
        <tissue evidence="5 6">Leaf</tissue>
    </source>
</reference>
<keyword evidence="4" id="KW-1185">Reference proteome</keyword>
<feature type="compositionally biased region" description="Basic residues" evidence="2">
    <location>
        <begin position="259"/>
        <end position="268"/>
    </location>
</feature>
<feature type="compositionally biased region" description="Basic and acidic residues" evidence="2">
    <location>
        <begin position="342"/>
        <end position="351"/>
    </location>
</feature>
<evidence type="ECO:0000259" key="3">
    <source>
        <dbReference type="PROSITE" id="PS50158"/>
    </source>
</evidence>
<sequence length="384" mass="44042">MPEQADSFVKTRNGLINSRGGDVNLLETGRDRKGCRACYMCGSLHHLIRNCPHACTPRPRPQRGNAFFADSISPFGNATPLLHARPFVDQGVNFGMMPLNTAVPMYMPTIYGGLPAYGGFTRLGSMAPVVGVGTGPNHSFQELNDIHNREKQWELPKKYMTRDTSTDFGVDDGFMKRCHLVDGERCEKEDGLSYSDDSFSQKPQRKHRHGHNLDSDILWTDERREKTSHSSTSARDGRLYRHEGISSPEAEDTPSCFSRRAKERHYHRNKESRMRKENKAQFLSDSSWSHCQAEKRKDVKRKREESNVKRHDRKPCSSELDCAHKSPSDKENRMRDKKSSHRPSESRHDGRSMNGDLIHNRWKMVSGDEYSGGRPRHYKRNKVL</sequence>
<evidence type="ECO:0000313" key="5">
    <source>
        <dbReference type="RefSeq" id="XP_030530485.2"/>
    </source>
</evidence>
<evidence type="ECO:0000313" key="7">
    <source>
        <dbReference type="RefSeq" id="XP_048133641.1"/>
    </source>
</evidence>
<keyword evidence="1" id="KW-0863">Zinc-finger</keyword>
<evidence type="ECO:0000256" key="2">
    <source>
        <dbReference type="SAM" id="MobiDB-lite"/>
    </source>
</evidence>
<organism evidence="4 5">
    <name type="scientific">Rhodamnia argentea</name>
    <dbReference type="NCBI Taxonomy" id="178133"/>
    <lineage>
        <taxon>Eukaryota</taxon>
        <taxon>Viridiplantae</taxon>
        <taxon>Streptophyta</taxon>
        <taxon>Embryophyta</taxon>
        <taxon>Tracheophyta</taxon>
        <taxon>Spermatophyta</taxon>
        <taxon>Magnoliopsida</taxon>
        <taxon>eudicotyledons</taxon>
        <taxon>Gunneridae</taxon>
        <taxon>Pentapetalae</taxon>
        <taxon>rosids</taxon>
        <taxon>malvids</taxon>
        <taxon>Myrtales</taxon>
        <taxon>Myrtaceae</taxon>
        <taxon>Myrtoideae</taxon>
        <taxon>Myrteae</taxon>
        <taxon>Australasian group</taxon>
        <taxon>Rhodamnia</taxon>
    </lineage>
</organism>
<feature type="compositionally biased region" description="Basic and acidic residues" evidence="2">
    <location>
        <begin position="269"/>
        <end position="279"/>
    </location>
</feature>
<evidence type="ECO:0000256" key="1">
    <source>
        <dbReference type="PROSITE-ProRule" id="PRU00047"/>
    </source>
</evidence>
<keyword evidence="1" id="KW-0862">Zinc</keyword>
<proteinExistence type="predicted"/>
<feature type="compositionally biased region" description="Basic and acidic residues" evidence="2">
    <location>
        <begin position="235"/>
        <end position="244"/>
    </location>
</feature>
<gene>
    <name evidence="5 6 7" type="primary">LOC125312515</name>
</gene>
<dbReference type="RefSeq" id="XP_048133640.1">
    <property type="nucleotide sequence ID" value="XM_048277683.1"/>
</dbReference>
<feature type="compositionally biased region" description="Polar residues" evidence="2">
    <location>
        <begin position="281"/>
        <end position="290"/>
    </location>
</feature>
<dbReference type="InterPro" id="IPR001878">
    <property type="entry name" value="Znf_CCHC"/>
</dbReference>
<dbReference type="GeneID" id="125312515"/>
<evidence type="ECO:0000313" key="4">
    <source>
        <dbReference type="Proteomes" id="UP000827889"/>
    </source>
</evidence>
<keyword evidence="1" id="KW-0479">Metal-binding</keyword>
<protein>
    <submittedName>
        <fullName evidence="5 6">Uncharacterized protein LOC125312515</fullName>
    </submittedName>
</protein>
<accession>A0A8B8P6L0</accession>
<dbReference type="RefSeq" id="XP_048133641.1">
    <property type="nucleotide sequence ID" value="XM_048277684.1"/>
</dbReference>
<feature type="compositionally biased region" description="Basic residues" evidence="2">
    <location>
        <begin position="374"/>
        <end position="384"/>
    </location>
</feature>